<proteinExistence type="predicted"/>
<dbReference type="EMBL" id="CP159578">
    <property type="protein sequence ID" value="XCJ80419.1"/>
    <property type="molecule type" value="Genomic_DNA"/>
</dbReference>
<keyword evidence="1" id="KW-0732">Signal</keyword>
<protein>
    <recommendedName>
        <fullName evidence="3">DUF3108 domain-containing protein</fullName>
    </recommendedName>
</protein>
<name>A0AB74UGF5_9GAMM</name>
<evidence type="ECO:0008006" key="3">
    <source>
        <dbReference type="Google" id="ProtNLM"/>
    </source>
</evidence>
<organism evidence="2">
    <name type="scientific">Salinicola endophyticus</name>
    <dbReference type="NCBI Taxonomy" id="1949083"/>
    <lineage>
        <taxon>Bacteria</taxon>
        <taxon>Pseudomonadati</taxon>
        <taxon>Pseudomonadota</taxon>
        <taxon>Gammaproteobacteria</taxon>
        <taxon>Oceanospirillales</taxon>
        <taxon>Halomonadaceae</taxon>
        <taxon>Salinicola</taxon>
    </lineage>
</organism>
<gene>
    <name evidence="2" type="ORF">ABV408_04420</name>
</gene>
<dbReference type="RefSeq" id="WP_353981235.1">
    <property type="nucleotide sequence ID" value="NZ_CP159578.1"/>
</dbReference>
<feature type="signal peptide" evidence="1">
    <location>
        <begin position="1"/>
        <end position="23"/>
    </location>
</feature>
<sequence length="224" mass="24924">MPTLTSTLVSLALLLLGTTTALAQSAPTPFVAHYRLDISGWPDATITHRLSQQGETWESAMQASIKIAHGEERGRFTVTGDDVQALDYTSGYSLLGIGDDYHLTAKQLKRLPDRQTALFELAREAPEARCRSEQVSPCQLTYQDYKGRDKTLYYRVTGEEDVTTPAGKFPGVSVDTWDADPDKRGRHLFLTFDRDVPGLLLASRYVRGGEQRSQLSLLDVSFPR</sequence>
<feature type="chain" id="PRO_5044505231" description="DUF3108 domain-containing protein" evidence="1">
    <location>
        <begin position="24"/>
        <end position="224"/>
    </location>
</feature>
<dbReference type="AlphaFoldDB" id="A0AB74UGF5"/>
<evidence type="ECO:0000256" key="1">
    <source>
        <dbReference type="SAM" id="SignalP"/>
    </source>
</evidence>
<evidence type="ECO:0000313" key="2">
    <source>
        <dbReference type="EMBL" id="XCJ80419.1"/>
    </source>
</evidence>
<accession>A0AB74UGF5</accession>
<reference evidence="2" key="1">
    <citation type="submission" date="2024-06" db="EMBL/GenBank/DDBJ databases">
        <title>Complete genome of Salinicola endophyticus HNIBRBA4755.</title>
        <authorList>
            <person name="Shin S.Y."/>
            <person name="Kang H."/>
            <person name="Song J."/>
        </authorList>
    </citation>
    <scope>NUCLEOTIDE SEQUENCE</scope>
    <source>
        <strain evidence="2">HNIBRBA4755</strain>
    </source>
</reference>